<feature type="transmembrane region" description="Helical" evidence="1">
    <location>
        <begin position="201"/>
        <end position="220"/>
    </location>
</feature>
<keyword evidence="1" id="KW-0812">Transmembrane</keyword>
<keyword evidence="1" id="KW-1133">Transmembrane helix</keyword>
<dbReference type="EMBL" id="BAAAUV010000005">
    <property type="protein sequence ID" value="GAA3207748.1"/>
    <property type="molecule type" value="Genomic_DNA"/>
</dbReference>
<feature type="transmembrane region" description="Helical" evidence="1">
    <location>
        <begin position="26"/>
        <end position="45"/>
    </location>
</feature>
<evidence type="ECO:0000256" key="1">
    <source>
        <dbReference type="SAM" id="Phobius"/>
    </source>
</evidence>
<comment type="caution">
    <text evidence="2">The sequence shown here is derived from an EMBL/GenBank/DDBJ whole genome shotgun (WGS) entry which is preliminary data.</text>
</comment>
<organism evidence="2 3">
    <name type="scientific">Actinocorallia longicatena</name>
    <dbReference type="NCBI Taxonomy" id="111803"/>
    <lineage>
        <taxon>Bacteria</taxon>
        <taxon>Bacillati</taxon>
        <taxon>Actinomycetota</taxon>
        <taxon>Actinomycetes</taxon>
        <taxon>Streptosporangiales</taxon>
        <taxon>Thermomonosporaceae</taxon>
        <taxon>Actinocorallia</taxon>
    </lineage>
</organism>
<feature type="transmembrane region" description="Helical" evidence="1">
    <location>
        <begin position="288"/>
        <end position="307"/>
    </location>
</feature>
<dbReference type="Proteomes" id="UP001501237">
    <property type="component" value="Unassembled WGS sequence"/>
</dbReference>
<sequence length="490" mass="51860">MSENHPPQTVWVVEPPAVPEPEGEGASVHVLAGALVAALTGAAVLAYERVGANLLITALAVLGALAPLRKRRMDRTSLLFGTLAVALLGIAALRDAGWIVALSVCLALPLLSYATIGGKGWLDLAGGGLAPLASIFRMVPWLERGVRAQASAGRGRAGTALRSGLAALLLLVVFGALLASADAAFDSVIAAVLPDLTLPSVIIRCFLFLTIGLLTLALAHQCAEPPSLDGLITRPEPAGRLPWAFPLAALNLLFVVFAAVQATVLFAGDKDALLRSTGLSYSQYARQGFFQLVAVTVLVLAVVAIAYRFAPLAEKRDRVLVRVLLGLLCALTLVIVAVALRRMSLYEEASGWTRLRLWVHSFELWLGLVFVLIGVAGVRLRGAWLPRTVAATGAAGLLVLGLINPDAFIAGRNVDRVLDGRHLDTGYLRELSADAVPALDRLPEPRRSCLLGHYAEALGDGDAWPEANLSRSAARDLIRRHPLVPGTCPR</sequence>
<feature type="transmembrane region" description="Helical" evidence="1">
    <location>
        <begin position="241"/>
        <end position="268"/>
    </location>
</feature>
<evidence type="ECO:0000313" key="2">
    <source>
        <dbReference type="EMBL" id="GAA3207748.1"/>
    </source>
</evidence>
<reference evidence="3" key="1">
    <citation type="journal article" date="2019" name="Int. J. Syst. Evol. Microbiol.">
        <title>The Global Catalogue of Microorganisms (GCM) 10K type strain sequencing project: providing services to taxonomists for standard genome sequencing and annotation.</title>
        <authorList>
            <consortium name="The Broad Institute Genomics Platform"/>
            <consortium name="The Broad Institute Genome Sequencing Center for Infectious Disease"/>
            <person name="Wu L."/>
            <person name="Ma J."/>
        </authorList>
    </citation>
    <scope>NUCLEOTIDE SEQUENCE [LARGE SCALE GENOMIC DNA]</scope>
    <source>
        <strain evidence="3">JCM 9377</strain>
    </source>
</reference>
<protein>
    <submittedName>
        <fullName evidence="2">DUF4173 domain-containing protein</fullName>
    </submittedName>
</protein>
<keyword evidence="3" id="KW-1185">Reference proteome</keyword>
<feature type="transmembrane region" description="Helical" evidence="1">
    <location>
        <begin position="360"/>
        <end position="378"/>
    </location>
</feature>
<feature type="transmembrane region" description="Helical" evidence="1">
    <location>
        <begin position="160"/>
        <end position="181"/>
    </location>
</feature>
<proteinExistence type="predicted"/>
<dbReference type="Pfam" id="PF13687">
    <property type="entry name" value="DUF4153"/>
    <property type="match status" value="1"/>
</dbReference>
<evidence type="ECO:0000313" key="3">
    <source>
        <dbReference type="Proteomes" id="UP001501237"/>
    </source>
</evidence>
<name>A0ABP6Q7V3_9ACTN</name>
<feature type="transmembrane region" description="Helical" evidence="1">
    <location>
        <begin position="75"/>
        <end position="93"/>
    </location>
</feature>
<dbReference type="RefSeq" id="WP_344826325.1">
    <property type="nucleotide sequence ID" value="NZ_BAAAUV010000005.1"/>
</dbReference>
<feature type="transmembrane region" description="Helical" evidence="1">
    <location>
        <begin position="319"/>
        <end position="340"/>
    </location>
</feature>
<keyword evidence="1" id="KW-0472">Membrane</keyword>
<feature type="transmembrane region" description="Helical" evidence="1">
    <location>
        <begin position="122"/>
        <end position="139"/>
    </location>
</feature>
<gene>
    <name evidence="2" type="ORF">GCM10010468_24250</name>
</gene>
<accession>A0ABP6Q7V3</accession>
<dbReference type="InterPro" id="IPR025291">
    <property type="entry name" value="DUF4153"/>
</dbReference>